<evidence type="ECO:0000313" key="1">
    <source>
        <dbReference type="EMBL" id="KAH3795809.1"/>
    </source>
</evidence>
<proteinExistence type="predicted"/>
<keyword evidence="2" id="KW-1185">Reference proteome</keyword>
<gene>
    <name evidence="1" type="ORF">DPMN_149370</name>
</gene>
<dbReference type="AlphaFoldDB" id="A0A9D4FDM9"/>
<dbReference type="EMBL" id="JAIWYP010000007">
    <property type="protein sequence ID" value="KAH3795809.1"/>
    <property type="molecule type" value="Genomic_DNA"/>
</dbReference>
<dbReference type="Proteomes" id="UP000828390">
    <property type="component" value="Unassembled WGS sequence"/>
</dbReference>
<sequence>MQLAQFSQWDTHIILEGYSLKGLDEPCVRLSQHLQGLVKVLSELTQRRADN</sequence>
<accession>A0A9D4FDM9</accession>
<evidence type="ECO:0000313" key="2">
    <source>
        <dbReference type="Proteomes" id="UP000828390"/>
    </source>
</evidence>
<reference evidence="1" key="2">
    <citation type="submission" date="2020-11" db="EMBL/GenBank/DDBJ databases">
        <authorList>
            <person name="McCartney M.A."/>
            <person name="Auch B."/>
            <person name="Kono T."/>
            <person name="Mallez S."/>
            <person name="Becker A."/>
            <person name="Gohl D.M."/>
            <person name="Silverstein K.A.T."/>
            <person name="Koren S."/>
            <person name="Bechman K.B."/>
            <person name="Herman A."/>
            <person name="Abrahante J.E."/>
            <person name="Garbe J."/>
        </authorList>
    </citation>
    <scope>NUCLEOTIDE SEQUENCE</scope>
    <source>
        <strain evidence="1">Duluth1</strain>
        <tissue evidence="1">Whole animal</tissue>
    </source>
</reference>
<name>A0A9D4FDM9_DREPO</name>
<protein>
    <submittedName>
        <fullName evidence="1">Uncharacterized protein</fullName>
    </submittedName>
</protein>
<organism evidence="1 2">
    <name type="scientific">Dreissena polymorpha</name>
    <name type="common">Zebra mussel</name>
    <name type="synonym">Mytilus polymorpha</name>
    <dbReference type="NCBI Taxonomy" id="45954"/>
    <lineage>
        <taxon>Eukaryota</taxon>
        <taxon>Metazoa</taxon>
        <taxon>Spiralia</taxon>
        <taxon>Lophotrochozoa</taxon>
        <taxon>Mollusca</taxon>
        <taxon>Bivalvia</taxon>
        <taxon>Autobranchia</taxon>
        <taxon>Heteroconchia</taxon>
        <taxon>Euheterodonta</taxon>
        <taxon>Imparidentia</taxon>
        <taxon>Neoheterodontei</taxon>
        <taxon>Myida</taxon>
        <taxon>Dreissenoidea</taxon>
        <taxon>Dreissenidae</taxon>
        <taxon>Dreissena</taxon>
    </lineage>
</organism>
<reference evidence="1" key="1">
    <citation type="journal article" date="2019" name="bioRxiv">
        <title>The Genome of the Zebra Mussel, Dreissena polymorpha: A Resource for Invasive Species Research.</title>
        <authorList>
            <person name="McCartney M.A."/>
            <person name="Auch B."/>
            <person name="Kono T."/>
            <person name="Mallez S."/>
            <person name="Zhang Y."/>
            <person name="Obille A."/>
            <person name="Becker A."/>
            <person name="Abrahante J.E."/>
            <person name="Garbe J."/>
            <person name="Badalamenti J.P."/>
            <person name="Herman A."/>
            <person name="Mangelson H."/>
            <person name="Liachko I."/>
            <person name="Sullivan S."/>
            <person name="Sone E.D."/>
            <person name="Koren S."/>
            <person name="Silverstein K.A.T."/>
            <person name="Beckman K.B."/>
            <person name="Gohl D.M."/>
        </authorList>
    </citation>
    <scope>NUCLEOTIDE SEQUENCE</scope>
    <source>
        <strain evidence="1">Duluth1</strain>
        <tissue evidence="1">Whole animal</tissue>
    </source>
</reference>
<comment type="caution">
    <text evidence="1">The sequence shown here is derived from an EMBL/GenBank/DDBJ whole genome shotgun (WGS) entry which is preliminary data.</text>
</comment>